<reference evidence="4" key="1">
    <citation type="submission" date="2020-07" db="EMBL/GenBank/DDBJ databases">
        <title>Genome sequence and genetic diversity analysis of an under-domesticated orphan crop, white fonio (Digitaria exilis).</title>
        <authorList>
            <person name="Bennetzen J.L."/>
            <person name="Chen S."/>
            <person name="Ma X."/>
            <person name="Wang X."/>
            <person name="Yssel A.E.J."/>
            <person name="Chaluvadi S.R."/>
            <person name="Johnson M."/>
            <person name="Gangashetty P."/>
            <person name="Hamidou F."/>
            <person name="Sanogo M.D."/>
            <person name="Zwaenepoel A."/>
            <person name="Wallace J."/>
            <person name="Van De Peer Y."/>
            <person name="Van Deynze A."/>
        </authorList>
    </citation>
    <scope>NUCLEOTIDE SEQUENCE</scope>
    <source>
        <tissue evidence="4">Leaves</tissue>
    </source>
</reference>
<sequence length="168" mass="19179">MDVTFEVQGDTISAHRLVLAARSLVFKAELFGPTKERTMSHIRIVDMDPRVFKAMIHFIYTDTLPEMDKDDTMVMAQHLVVAADRYGMERLKLVCEDMLCRYINTSTAATTLVFAEQYGWKGLKEACFKFLEKPSNFKEALVGTDDGFRHLSTSYPYVLQELLAKVVP</sequence>
<dbReference type="Proteomes" id="UP000636709">
    <property type="component" value="Unassembled WGS sequence"/>
</dbReference>
<name>A0A835AX86_9POAL</name>
<evidence type="ECO:0000313" key="5">
    <source>
        <dbReference type="Proteomes" id="UP000636709"/>
    </source>
</evidence>
<protein>
    <recommendedName>
        <fullName evidence="3">BTB domain-containing protein</fullName>
    </recommendedName>
</protein>
<dbReference type="PANTHER" id="PTHR26379:SF483">
    <property type="entry name" value="OS11G0619800 PROTEIN"/>
    <property type="match status" value="1"/>
</dbReference>
<organism evidence="4 5">
    <name type="scientific">Digitaria exilis</name>
    <dbReference type="NCBI Taxonomy" id="1010633"/>
    <lineage>
        <taxon>Eukaryota</taxon>
        <taxon>Viridiplantae</taxon>
        <taxon>Streptophyta</taxon>
        <taxon>Embryophyta</taxon>
        <taxon>Tracheophyta</taxon>
        <taxon>Spermatophyta</taxon>
        <taxon>Magnoliopsida</taxon>
        <taxon>Liliopsida</taxon>
        <taxon>Poales</taxon>
        <taxon>Poaceae</taxon>
        <taxon>PACMAD clade</taxon>
        <taxon>Panicoideae</taxon>
        <taxon>Panicodae</taxon>
        <taxon>Paniceae</taxon>
        <taxon>Anthephorinae</taxon>
        <taxon>Digitaria</taxon>
    </lineage>
</organism>
<gene>
    <name evidence="4" type="ORF">HU200_048958</name>
</gene>
<feature type="domain" description="BTB" evidence="3">
    <location>
        <begin position="1"/>
        <end position="68"/>
    </location>
</feature>
<evidence type="ECO:0000256" key="1">
    <source>
        <dbReference type="ARBA" id="ARBA00004906"/>
    </source>
</evidence>
<comment type="caution">
    <text evidence="4">The sequence shown here is derived from an EMBL/GenBank/DDBJ whole genome shotgun (WGS) entry which is preliminary data.</text>
</comment>
<dbReference type="SUPFAM" id="SSF54695">
    <property type="entry name" value="POZ domain"/>
    <property type="match status" value="1"/>
</dbReference>
<dbReference type="InterPro" id="IPR045005">
    <property type="entry name" value="BPM1-6"/>
</dbReference>
<dbReference type="AlphaFoldDB" id="A0A835AX86"/>
<dbReference type="InterPro" id="IPR056423">
    <property type="entry name" value="BACK_BPM_SPOP"/>
</dbReference>
<dbReference type="Pfam" id="PF00651">
    <property type="entry name" value="BTB"/>
    <property type="match status" value="1"/>
</dbReference>
<dbReference type="OrthoDB" id="681301at2759"/>
<dbReference type="Gene3D" id="3.30.710.10">
    <property type="entry name" value="Potassium Channel Kv1.1, Chain A"/>
    <property type="match status" value="1"/>
</dbReference>
<dbReference type="EMBL" id="JACEFO010002208">
    <property type="protein sequence ID" value="KAF8673394.1"/>
    <property type="molecule type" value="Genomic_DNA"/>
</dbReference>
<evidence type="ECO:0000313" key="4">
    <source>
        <dbReference type="EMBL" id="KAF8673394.1"/>
    </source>
</evidence>
<dbReference type="Pfam" id="PF24570">
    <property type="entry name" value="BACK_BPM_SPOP"/>
    <property type="match status" value="1"/>
</dbReference>
<comment type="pathway">
    <text evidence="1">Protein modification; protein ubiquitination.</text>
</comment>
<comment type="similarity">
    <text evidence="2">Belongs to the Tdpoz family.</text>
</comment>
<accession>A0A835AX86</accession>
<dbReference type="InterPro" id="IPR011333">
    <property type="entry name" value="SKP1/BTB/POZ_sf"/>
</dbReference>
<proteinExistence type="inferred from homology"/>
<dbReference type="Gene3D" id="1.25.40.420">
    <property type="match status" value="1"/>
</dbReference>
<dbReference type="InterPro" id="IPR000210">
    <property type="entry name" value="BTB/POZ_dom"/>
</dbReference>
<dbReference type="PANTHER" id="PTHR26379">
    <property type="entry name" value="BTB/POZ AND MATH DOMAIN-CONTAINING PROTEIN 1"/>
    <property type="match status" value="1"/>
</dbReference>
<dbReference type="SMART" id="SM00225">
    <property type="entry name" value="BTB"/>
    <property type="match status" value="1"/>
</dbReference>
<evidence type="ECO:0000256" key="2">
    <source>
        <dbReference type="ARBA" id="ARBA00010846"/>
    </source>
</evidence>
<evidence type="ECO:0000259" key="3">
    <source>
        <dbReference type="PROSITE" id="PS50097"/>
    </source>
</evidence>
<keyword evidence="5" id="KW-1185">Reference proteome</keyword>
<dbReference type="PROSITE" id="PS50097">
    <property type="entry name" value="BTB"/>
    <property type="match status" value="1"/>
</dbReference>
<dbReference type="GO" id="GO:0016567">
    <property type="term" value="P:protein ubiquitination"/>
    <property type="evidence" value="ECO:0007669"/>
    <property type="project" value="InterPro"/>
</dbReference>